<organism evidence="1 2">
    <name type="scientific">Fibroporia radiculosa</name>
    <dbReference type="NCBI Taxonomy" id="599839"/>
    <lineage>
        <taxon>Eukaryota</taxon>
        <taxon>Fungi</taxon>
        <taxon>Dikarya</taxon>
        <taxon>Basidiomycota</taxon>
        <taxon>Agaricomycotina</taxon>
        <taxon>Agaricomycetes</taxon>
        <taxon>Polyporales</taxon>
        <taxon>Fibroporiaceae</taxon>
        <taxon>Fibroporia</taxon>
    </lineage>
</organism>
<protein>
    <submittedName>
        <fullName evidence="1">Uncharacterized protein</fullName>
    </submittedName>
</protein>
<proteinExistence type="predicted"/>
<sequence length="24" mass="2950">MRTGTVNLFFVFDKLNIHERMFYA</sequence>
<gene>
    <name evidence="1" type="ORF">FIBRA_09336</name>
</gene>
<accession>J7RHF1</accession>
<dbReference type="InParanoid" id="J7RHF1"/>
<evidence type="ECO:0000313" key="1">
    <source>
        <dbReference type="EMBL" id="CCM07017.1"/>
    </source>
</evidence>
<name>J7RHF1_9APHY</name>
<dbReference type="EMBL" id="HE797613">
    <property type="protein sequence ID" value="CCM07017.1"/>
    <property type="molecule type" value="Genomic_DNA"/>
</dbReference>
<dbReference type="Proteomes" id="UP000006352">
    <property type="component" value="Unassembled WGS sequence"/>
</dbReference>
<dbReference type="AlphaFoldDB" id="J7RHF1"/>
<reference evidence="1 2" key="1">
    <citation type="journal article" date="2012" name="Appl. Environ. Microbiol.">
        <title>Short-read sequencing for genomic analysis of the brown rot fungus Fibroporia radiculosa.</title>
        <authorList>
            <person name="Tang J.D."/>
            <person name="Perkins A.D."/>
            <person name="Sonstegard T.S."/>
            <person name="Schroeder S.G."/>
            <person name="Burgess S.C."/>
            <person name="Diehl S.V."/>
        </authorList>
    </citation>
    <scope>NUCLEOTIDE SEQUENCE [LARGE SCALE GENOMIC DNA]</scope>
    <source>
        <strain evidence="1 2">TFFH 294</strain>
    </source>
</reference>
<evidence type="ECO:0000313" key="2">
    <source>
        <dbReference type="Proteomes" id="UP000006352"/>
    </source>
</evidence>
<dbReference type="HOGENOM" id="CLU_3421367_0_0_1"/>
<keyword evidence="2" id="KW-1185">Reference proteome</keyword>